<proteinExistence type="predicted"/>
<comment type="caution">
    <text evidence="1">The sequence shown here is derived from an EMBL/GenBank/DDBJ whole genome shotgun (WGS) entry which is preliminary data.</text>
</comment>
<keyword evidence="2" id="KW-1185">Reference proteome</keyword>
<name>A0ABN9GII9_9NEOB</name>
<dbReference type="Proteomes" id="UP001162483">
    <property type="component" value="Unassembled WGS sequence"/>
</dbReference>
<organism evidence="1 2">
    <name type="scientific">Staurois parvus</name>
    <dbReference type="NCBI Taxonomy" id="386267"/>
    <lineage>
        <taxon>Eukaryota</taxon>
        <taxon>Metazoa</taxon>
        <taxon>Chordata</taxon>
        <taxon>Craniata</taxon>
        <taxon>Vertebrata</taxon>
        <taxon>Euteleostomi</taxon>
        <taxon>Amphibia</taxon>
        <taxon>Batrachia</taxon>
        <taxon>Anura</taxon>
        <taxon>Neobatrachia</taxon>
        <taxon>Ranoidea</taxon>
        <taxon>Ranidae</taxon>
        <taxon>Staurois</taxon>
    </lineage>
</organism>
<protein>
    <submittedName>
        <fullName evidence="1">Uncharacterized protein</fullName>
    </submittedName>
</protein>
<gene>
    <name evidence="1" type="ORF">SPARVUS_LOCUS14205383</name>
</gene>
<evidence type="ECO:0000313" key="1">
    <source>
        <dbReference type="EMBL" id="CAI9609125.1"/>
    </source>
</evidence>
<evidence type="ECO:0000313" key="2">
    <source>
        <dbReference type="Proteomes" id="UP001162483"/>
    </source>
</evidence>
<dbReference type="EMBL" id="CATNWA010018733">
    <property type="protein sequence ID" value="CAI9609125.1"/>
    <property type="molecule type" value="Genomic_DNA"/>
</dbReference>
<accession>A0ABN9GII9</accession>
<sequence length="71" mass="8131">MVAFLRAWRKLQENGGLSEGLEEAQGEWWPFLGLGGSSRRMVAFLRPWRKLQENGSSCMILRGRGPPCIRR</sequence>
<reference evidence="1" key="1">
    <citation type="submission" date="2023-05" db="EMBL/GenBank/DDBJ databases">
        <authorList>
            <person name="Stuckert A."/>
        </authorList>
    </citation>
    <scope>NUCLEOTIDE SEQUENCE</scope>
</reference>